<evidence type="ECO:0000313" key="5">
    <source>
        <dbReference type="Proteomes" id="UP001501747"/>
    </source>
</evidence>
<proteinExistence type="predicted"/>
<protein>
    <recommendedName>
        <fullName evidence="6">Methyltransferase domain-containing protein</fullName>
    </recommendedName>
</protein>
<keyword evidence="1" id="KW-0489">Methyltransferase</keyword>
<evidence type="ECO:0000313" key="4">
    <source>
        <dbReference type="EMBL" id="GAA4011487.1"/>
    </source>
</evidence>
<evidence type="ECO:0000256" key="2">
    <source>
        <dbReference type="ARBA" id="ARBA00022679"/>
    </source>
</evidence>
<accession>A0ABP7SH45</accession>
<reference evidence="5" key="1">
    <citation type="journal article" date="2019" name="Int. J. Syst. Evol. Microbiol.">
        <title>The Global Catalogue of Microorganisms (GCM) 10K type strain sequencing project: providing services to taxonomists for standard genome sequencing and annotation.</title>
        <authorList>
            <consortium name="The Broad Institute Genomics Platform"/>
            <consortium name="The Broad Institute Genome Sequencing Center for Infectious Disease"/>
            <person name="Wu L."/>
            <person name="Ma J."/>
        </authorList>
    </citation>
    <scope>NUCLEOTIDE SEQUENCE [LARGE SCALE GENOMIC DNA]</scope>
    <source>
        <strain evidence="5">JCM 17342</strain>
    </source>
</reference>
<dbReference type="Gene3D" id="3.40.50.150">
    <property type="entry name" value="Vaccinia Virus protein VP39"/>
    <property type="match status" value="1"/>
</dbReference>
<dbReference type="InterPro" id="IPR052190">
    <property type="entry name" value="Euk-Arch_PrmC-MTase"/>
</dbReference>
<dbReference type="PANTHER" id="PTHR45875:SF1">
    <property type="entry name" value="METHYLTRANSFERASE N6AMT1"/>
    <property type="match status" value="1"/>
</dbReference>
<dbReference type="EMBL" id="BAABAL010000013">
    <property type="protein sequence ID" value="GAA4011487.1"/>
    <property type="molecule type" value="Genomic_DNA"/>
</dbReference>
<dbReference type="InterPro" id="IPR029063">
    <property type="entry name" value="SAM-dependent_MTases_sf"/>
</dbReference>
<evidence type="ECO:0000256" key="1">
    <source>
        <dbReference type="ARBA" id="ARBA00022603"/>
    </source>
</evidence>
<dbReference type="CDD" id="cd02440">
    <property type="entry name" value="AdoMet_MTases"/>
    <property type="match status" value="1"/>
</dbReference>
<gene>
    <name evidence="4" type="ORF">GCM10022247_37380</name>
</gene>
<keyword evidence="3" id="KW-0949">S-adenosyl-L-methionine</keyword>
<name>A0ABP7SH45_9PSEU</name>
<dbReference type="PANTHER" id="PTHR45875">
    <property type="entry name" value="METHYLTRANSFERASE N6AMT1"/>
    <property type="match status" value="1"/>
</dbReference>
<sequence length="241" mass="25725">MLDFRGRRLRIEVPDPDEVLFPTDCGLSLLAAVAEAEDVELAGLNVLDIGCGSGIYTVAALAAGAARVTALDINAASIEVTRTNVARNGFAESAVTGVTADLRAYEPPTGFDVVLTNPPHLPYDPRYASDNGLEAALIAGPDGRALYDTIVERADDLVLPGGQLVIAHSSLADVGLTTRRLLARGYECRTVEVCEMDIPVLAYAAHRAALFHRLAELRDAGRAEFDGDRFSVHVLAFRRPA</sequence>
<keyword evidence="5" id="KW-1185">Reference proteome</keyword>
<evidence type="ECO:0000256" key="3">
    <source>
        <dbReference type="ARBA" id="ARBA00022691"/>
    </source>
</evidence>
<evidence type="ECO:0008006" key="6">
    <source>
        <dbReference type="Google" id="ProtNLM"/>
    </source>
</evidence>
<organism evidence="4 5">
    <name type="scientific">Allokutzneria multivorans</name>
    <dbReference type="NCBI Taxonomy" id="1142134"/>
    <lineage>
        <taxon>Bacteria</taxon>
        <taxon>Bacillati</taxon>
        <taxon>Actinomycetota</taxon>
        <taxon>Actinomycetes</taxon>
        <taxon>Pseudonocardiales</taxon>
        <taxon>Pseudonocardiaceae</taxon>
        <taxon>Allokutzneria</taxon>
    </lineage>
</organism>
<dbReference type="SUPFAM" id="SSF53335">
    <property type="entry name" value="S-adenosyl-L-methionine-dependent methyltransferases"/>
    <property type="match status" value="1"/>
</dbReference>
<keyword evidence="2" id="KW-0808">Transferase</keyword>
<dbReference type="Proteomes" id="UP001501747">
    <property type="component" value="Unassembled WGS sequence"/>
</dbReference>
<comment type="caution">
    <text evidence="4">The sequence shown here is derived from an EMBL/GenBank/DDBJ whole genome shotgun (WGS) entry which is preliminary data.</text>
</comment>
<dbReference type="Pfam" id="PF06325">
    <property type="entry name" value="PrmA"/>
    <property type="match status" value="1"/>
</dbReference>